<reference evidence="1" key="1">
    <citation type="journal article" date="2018" name="DNA Res.">
        <title>Multiple hybrid de novo genome assembly of finger millet, an orphan allotetraploid crop.</title>
        <authorList>
            <person name="Hatakeyama M."/>
            <person name="Aluri S."/>
            <person name="Balachadran M.T."/>
            <person name="Sivarajan S.R."/>
            <person name="Patrignani A."/>
            <person name="Gruter S."/>
            <person name="Poveda L."/>
            <person name="Shimizu-Inatsugi R."/>
            <person name="Baeten J."/>
            <person name="Francoijs K.J."/>
            <person name="Nataraja K.N."/>
            <person name="Reddy Y.A.N."/>
            <person name="Phadnis S."/>
            <person name="Ravikumar R.L."/>
            <person name="Schlapbach R."/>
            <person name="Sreeman S.M."/>
            <person name="Shimizu K.K."/>
        </authorList>
    </citation>
    <scope>NUCLEOTIDE SEQUENCE</scope>
</reference>
<accession>A0AAV5F9D8</accession>
<evidence type="ECO:0000313" key="3">
    <source>
        <dbReference type="Proteomes" id="UP001054889"/>
    </source>
</evidence>
<evidence type="ECO:0000313" key="2">
    <source>
        <dbReference type="EMBL" id="GJN40738.1"/>
    </source>
</evidence>
<dbReference type="AlphaFoldDB" id="A0AAV5F9D8"/>
<dbReference type="Gene3D" id="3.40.50.12660">
    <property type="match status" value="1"/>
</dbReference>
<protein>
    <submittedName>
        <fullName evidence="1">Uncharacterized protein</fullName>
    </submittedName>
</protein>
<organism evidence="1 3">
    <name type="scientific">Eleusine coracana subsp. coracana</name>
    <dbReference type="NCBI Taxonomy" id="191504"/>
    <lineage>
        <taxon>Eukaryota</taxon>
        <taxon>Viridiplantae</taxon>
        <taxon>Streptophyta</taxon>
        <taxon>Embryophyta</taxon>
        <taxon>Tracheophyta</taxon>
        <taxon>Spermatophyta</taxon>
        <taxon>Magnoliopsida</taxon>
        <taxon>Liliopsida</taxon>
        <taxon>Poales</taxon>
        <taxon>Poaceae</taxon>
        <taxon>PACMAD clade</taxon>
        <taxon>Chloridoideae</taxon>
        <taxon>Cynodonteae</taxon>
        <taxon>Eleusininae</taxon>
        <taxon>Eleusine</taxon>
    </lineage>
</organism>
<gene>
    <name evidence="1" type="primary">gb20090</name>
    <name evidence="2" type="synonym">gn00034</name>
    <name evidence="1" type="ORF">PR202_gb20090</name>
    <name evidence="2" type="ORF">PR202_gn00034</name>
</gene>
<name>A0AAV5F9D8_ELECO</name>
<dbReference type="Proteomes" id="UP001054889">
    <property type="component" value="Unassembled WGS sequence"/>
</dbReference>
<evidence type="ECO:0000313" key="1">
    <source>
        <dbReference type="EMBL" id="GJN31667.1"/>
    </source>
</evidence>
<comment type="caution">
    <text evidence="1">The sequence shown here is derived from an EMBL/GenBank/DDBJ whole genome shotgun (WGS) entry which is preliminary data.</text>
</comment>
<proteinExistence type="predicted"/>
<dbReference type="EMBL" id="BQKI01000082">
    <property type="protein sequence ID" value="GJN31667.1"/>
    <property type="molecule type" value="Genomic_DNA"/>
</dbReference>
<keyword evidence="3" id="KW-1185">Reference proteome</keyword>
<reference evidence="1" key="2">
    <citation type="submission" date="2021-12" db="EMBL/GenBank/DDBJ databases">
        <title>Resequencing data analysis of finger millet.</title>
        <authorList>
            <person name="Hatakeyama M."/>
            <person name="Aluri S."/>
            <person name="Balachadran M.T."/>
            <person name="Sivarajan S.R."/>
            <person name="Poveda L."/>
            <person name="Shimizu-Inatsugi R."/>
            <person name="Schlapbach R."/>
            <person name="Sreeman S.M."/>
            <person name="Shimizu K.K."/>
        </authorList>
    </citation>
    <scope>NUCLEOTIDE SEQUENCE</scope>
</reference>
<sequence>MDVRLYTFDSCCVEVSLLHSWRLLVFQSSGHGTQEPDSNDEEVEGYSEALCPMDVERSGTAGLERQAACLRGHLPQWHYAPPPPPLQ</sequence>
<dbReference type="EMBL" id="BQKI01000199">
    <property type="protein sequence ID" value="GJN40738.1"/>
    <property type="molecule type" value="Genomic_DNA"/>
</dbReference>